<protein>
    <submittedName>
        <fullName evidence="4">Uncharacterized protein</fullName>
    </submittedName>
</protein>
<dbReference type="AlphaFoldDB" id="A0A835R7P6"/>
<keyword evidence="1" id="KW-0175">Coiled coil</keyword>
<dbReference type="EMBL" id="JADCNM010000004">
    <property type="protein sequence ID" value="KAG0487070.1"/>
    <property type="molecule type" value="Genomic_DNA"/>
</dbReference>
<keyword evidence="3" id="KW-0812">Transmembrane</keyword>
<feature type="coiled-coil region" evidence="1">
    <location>
        <begin position="202"/>
        <end position="250"/>
    </location>
</feature>
<evidence type="ECO:0000256" key="1">
    <source>
        <dbReference type="SAM" id="Coils"/>
    </source>
</evidence>
<feature type="coiled-coil region" evidence="1">
    <location>
        <begin position="400"/>
        <end position="448"/>
    </location>
</feature>
<evidence type="ECO:0000256" key="2">
    <source>
        <dbReference type="SAM" id="MobiDB-lite"/>
    </source>
</evidence>
<evidence type="ECO:0000256" key="3">
    <source>
        <dbReference type="SAM" id="Phobius"/>
    </source>
</evidence>
<feature type="region of interest" description="Disordered" evidence="2">
    <location>
        <begin position="1"/>
        <end position="53"/>
    </location>
</feature>
<dbReference type="OrthoDB" id="808383at2759"/>
<gene>
    <name evidence="4" type="ORF">HPP92_009165</name>
</gene>
<organism evidence="4 5">
    <name type="scientific">Vanilla planifolia</name>
    <name type="common">Vanilla</name>
    <dbReference type="NCBI Taxonomy" id="51239"/>
    <lineage>
        <taxon>Eukaryota</taxon>
        <taxon>Viridiplantae</taxon>
        <taxon>Streptophyta</taxon>
        <taxon>Embryophyta</taxon>
        <taxon>Tracheophyta</taxon>
        <taxon>Spermatophyta</taxon>
        <taxon>Magnoliopsida</taxon>
        <taxon>Liliopsida</taxon>
        <taxon>Asparagales</taxon>
        <taxon>Orchidaceae</taxon>
        <taxon>Vanilloideae</taxon>
        <taxon>Vanilleae</taxon>
        <taxon>Vanilla</taxon>
    </lineage>
</organism>
<reference evidence="4 5" key="1">
    <citation type="journal article" date="2020" name="Nat. Food">
        <title>A phased Vanilla planifolia genome enables genetic improvement of flavour and production.</title>
        <authorList>
            <person name="Hasing T."/>
            <person name="Tang H."/>
            <person name="Brym M."/>
            <person name="Khazi F."/>
            <person name="Huang T."/>
            <person name="Chambers A.H."/>
        </authorList>
    </citation>
    <scope>NUCLEOTIDE SEQUENCE [LARGE SCALE GENOMIC DNA]</scope>
    <source>
        <tissue evidence="4">Leaf</tissue>
    </source>
</reference>
<evidence type="ECO:0000313" key="4">
    <source>
        <dbReference type="EMBL" id="KAG0487070.1"/>
    </source>
</evidence>
<accession>A0A835R7P6</accession>
<dbReference type="Proteomes" id="UP000639772">
    <property type="component" value="Unassembled WGS sequence"/>
</dbReference>
<keyword evidence="3" id="KW-0472">Membrane</keyword>
<feature type="compositionally biased region" description="Acidic residues" evidence="2">
    <location>
        <begin position="32"/>
        <end position="41"/>
    </location>
</feature>
<feature type="coiled-coil region" evidence="1">
    <location>
        <begin position="287"/>
        <end position="335"/>
    </location>
</feature>
<evidence type="ECO:0000313" key="5">
    <source>
        <dbReference type="Proteomes" id="UP000639772"/>
    </source>
</evidence>
<comment type="caution">
    <text evidence="4">The sequence shown here is derived from an EMBL/GenBank/DDBJ whole genome shotgun (WGS) entry which is preliminary data.</text>
</comment>
<name>A0A835R7P6_VANPL</name>
<keyword evidence="3" id="KW-1133">Transmembrane helix</keyword>
<feature type="transmembrane region" description="Helical" evidence="3">
    <location>
        <begin position="473"/>
        <end position="496"/>
    </location>
</feature>
<sequence>MDPVKLNGTSTDGEPSPEIDLPEEPKQTQFFDLEDDNDEELATPKETDGPDDTMTVLQKEIRALLRDRPQVRRRVVDLMSEMEDSNKGARSLAARTAELEGELSRAKEEFAHASSVAENARADAESLRLAVKILEFDKASLETRIRDFVARMADLDLEKKKAVDEALKNEVELRSVWEESRLDLEKASATSKEKDAELFSLMEQLKECNEESETERDKTKALLLKKEEEAAVLKEELRIAKARTMELEAEKERALLAASTACDDARRLEKELNLSREMFSTEMKSEKRNANLAVLQQEELINSLKEELKVSRERVKELEVEKEKALLLTSMAENELTSLIEELKKTGRVSMIEQVIISLREQLEIEKKKAASVLADKESVVAFFNHEPRRNCNDELKVGNSKLDADKEQLRQAMVNTKRKEEEQEREMKHLKDINSELEGKVKELQFQIDGDQLNQNFCKENLAKEEGPNISWVAMAAAAASTGTIAAAITAFCLLKSSHS</sequence>
<proteinExistence type="predicted"/>